<dbReference type="InterPro" id="IPR036388">
    <property type="entry name" value="WH-like_DNA-bd_sf"/>
</dbReference>
<accession>A0A9R1V6G0</accession>
<dbReference type="Proteomes" id="UP000235145">
    <property type="component" value="Unassembled WGS sequence"/>
</dbReference>
<keyword evidence="2" id="KW-0808">Transferase</keyword>
<reference evidence="8 9" key="1">
    <citation type="journal article" date="2017" name="Nat. Commun.">
        <title>Genome assembly with in vitro proximity ligation data and whole-genome triplication in lettuce.</title>
        <authorList>
            <person name="Reyes-Chin-Wo S."/>
            <person name="Wang Z."/>
            <person name="Yang X."/>
            <person name="Kozik A."/>
            <person name="Arikit S."/>
            <person name="Song C."/>
            <person name="Xia L."/>
            <person name="Froenicke L."/>
            <person name="Lavelle D.O."/>
            <person name="Truco M.J."/>
            <person name="Xia R."/>
            <person name="Zhu S."/>
            <person name="Xu C."/>
            <person name="Xu H."/>
            <person name="Xu X."/>
            <person name="Cox K."/>
            <person name="Korf I."/>
            <person name="Meyers B.C."/>
            <person name="Michelmore R.W."/>
        </authorList>
    </citation>
    <scope>NUCLEOTIDE SEQUENCE [LARGE SCALE GENOMIC DNA]</scope>
    <source>
        <strain evidence="9">cv. Salinas</strain>
        <tissue evidence="8">Seedlings</tissue>
    </source>
</reference>
<dbReference type="InterPro" id="IPR012967">
    <property type="entry name" value="COMT_dimerisation"/>
</dbReference>
<dbReference type="SUPFAM" id="SSF53335">
    <property type="entry name" value="S-adenosyl-L-methionine-dependent methyltransferases"/>
    <property type="match status" value="1"/>
</dbReference>
<gene>
    <name evidence="8" type="ORF">LSAT_V11C600326590</name>
</gene>
<protein>
    <submittedName>
        <fullName evidence="8">Uncharacterized protein</fullName>
    </submittedName>
</protein>
<evidence type="ECO:0000256" key="5">
    <source>
        <dbReference type="PIRSR" id="PIRSR005739-1"/>
    </source>
</evidence>
<feature type="domain" description="O-methyltransferase dimerisation" evidence="7">
    <location>
        <begin position="21"/>
        <end position="110"/>
    </location>
</feature>
<dbReference type="InterPro" id="IPR001077">
    <property type="entry name" value="COMT_C"/>
</dbReference>
<dbReference type="Gramene" id="rna-gnl|WGS:NBSK|LSAT_6X75140_mrna">
    <property type="protein sequence ID" value="cds-PLY90930.1"/>
    <property type="gene ID" value="gene-LSAT_6X75140"/>
</dbReference>
<keyword evidence="3" id="KW-0949">S-adenosyl-L-methionine</keyword>
<dbReference type="GO" id="GO:0008757">
    <property type="term" value="F:S-adenosylmethionine-dependent methyltransferase activity"/>
    <property type="evidence" value="ECO:0000318"/>
    <property type="project" value="GO_Central"/>
</dbReference>
<evidence type="ECO:0000256" key="2">
    <source>
        <dbReference type="ARBA" id="ARBA00022679"/>
    </source>
</evidence>
<dbReference type="PANTHER" id="PTHR11746">
    <property type="entry name" value="O-METHYLTRANSFERASE"/>
    <property type="match status" value="1"/>
</dbReference>
<dbReference type="Gene3D" id="1.10.10.10">
    <property type="entry name" value="Winged helix-like DNA-binding domain superfamily/Winged helix DNA-binding domain"/>
    <property type="match status" value="1"/>
</dbReference>
<evidence type="ECO:0000256" key="4">
    <source>
        <dbReference type="ARBA" id="ARBA00034481"/>
    </source>
</evidence>
<dbReference type="PROSITE" id="PS51683">
    <property type="entry name" value="SAM_OMT_II"/>
    <property type="match status" value="1"/>
</dbReference>
<dbReference type="Gene3D" id="3.40.50.150">
    <property type="entry name" value="Vaccinia Virus protein VP39"/>
    <property type="match status" value="1"/>
</dbReference>
<dbReference type="Pfam" id="PF00891">
    <property type="entry name" value="Methyltransf_2"/>
    <property type="match status" value="1"/>
</dbReference>
<dbReference type="GO" id="GO:0008171">
    <property type="term" value="F:O-methyltransferase activity"/>
    <property type="evidence" value="ECO:0000318"/>
    <property type="project" value="GO_Central"/>
</dbReference>
<proteinExistence type="inferred from homology"/>
<evidence type="ECO:0000313" key="9">
    <source>
        <dbReference type="Proteomes" id="UP000235145"/>
    </source>
</evidence>
<dbReference type="AlphaFoldDB" id="A0A9R1V6G0"/>
<keyword evidence="9" id="KW-1185">Reference proteome</keyword>
<dbReference type="GO" id="GO:0046983">
    <property type="term" value="F:protein dimerization activity"/>
    <property type="evidence" value="ECO:0007669"/>
    <property type="project" value="InterPro"/>
</dbReference>
<evidence type="ECO:0000256" key="3">
    <source>
        <dbReference type="ARBA" id="ARBA00022691"/>
    </source>
</evidence>
<keyword evidence="1" id="KW-0489">Methyltransferase</keyword>
<comment type="caution">
    <text evidence="8">The sequence shown here is derived from an EMBL/GenBank/DDBJ whole genome shotgun (WGS) entry which is preliminary data.</text>
</comment>
<sequence>MNTQGGIEDNAALLGNAQIARYLFGSFDAMAIRCCVELGIADIISNYNRPTTLSEITTGINSPSVNVDGLGRLMRFLVHRKVFDELPQPEEDGDGETVYSLNHYSNWLLSHTNVTMAPMVMFFTDPFMLSPLRNLSRSIKEGDSAFKMTHGDDIFDFSLINSEFNKMFNNAMACTTKFTMDVIMSNYKNGFLGMKGTVVDVGGGTGGAISAIVKTYPHLKGINFDLPQVISNAPTYDDVTNVAGDMFQAIPPAETIFMKWILHNWSNDDCVKILKNCRKAIPMDTGKVIIVEIVQHPGQHDLLNDVRVPFDLTMFAYFSRGRERTEGEWKKLLEEGGFHRHKIIYIPEIVSIIEAFPI</sequence>
<evidence type="ECO:0000259" key="7">
    <source>
        <dbReference type="Pfam" id="PF08100"/>
    </source>
</evidence>
<evidence type="ECO:0000256" key="1">
    <source>
        <dbReference type="ARBA" id="ARBA00022603"/>
    </source>
</evidence>
<comment type="similarity">
    <text evidence="4">Belongs to the class I-like SAM-binding methyltransferase superfamily. Cation-independent O-methyltransferase family. COMT subfamily.</text>
</comment>
<dbReference type="PIRSF" id="PIRSF005739">
    <property type="entry name" value="O-mtase"/>
    <property type="match status" value="1"/>
</dbReference>
<evidence type="ECO:0000259" key="6">
    <source>
        <dbReference type="Pfam" id="PF00891"/>
    </source>
</evidence>
<dbReference type="InterPro" id="IPR029063">
    <property type="entry name" value="SAM-dependent_MTases_sf"/>
</dbReference>
<dbReference type="OrthoDB" id="1606438at2759"/>
<dbReference type="InterPro" id="IPR036390">
    <property type="entry name" value="WH_DNA-bd_sf"/>
</dbReference>
<name>A0A9R1V6G0_LACSA</name>
<feature type="active site" description="Proton acceptor" evidence="5">
    <location>
        <position position="263"/>
    </location>
</feature>
<feature type="domain" description="O-methyltransferase C-terminal" evidence="6">
    <location>
        <begin position="134"/>
        <end position="338"/>
    </location>
</feature>
<dbReference type="EMBL" id="NBSK02000006">
    <property type="protein sequence ID" value="KAJ0199091.1"/>
    <property type="molecule type" value="Genomic_DNA"/>
</dbReference>
<evidence type="ECO:0000313" key="8">
    <source>
        <dbReference type="EMBL" id="KAJ0199091.1"/>
    </source>
</evidence>
<dbReference type="SUPFAM" id="SSF46785">
    <property type="entry name" value="Winged helix' DNA-binding domain"/>
    <property type="match status" value="1"/>
</dbReference>
<dbReference type="GO" id="GO:0032259">
    <property type="term" value="P:methylation"/>
    <property type="evidence" value="ECO:0000318"/>
    <property type="project" value="GO_Central"/>
</dbReference>
<dbReference type="Pfam" id="PF08100">
    <property type="entry name" value="Dimerisation"/>
    <property type="match status" value="1"/>
</dbReference>
<organism evidence="8 9">
    <name type="scientific">Lactuca sativa</name>
    <name type="common">Garden lettuce</name>
    <dbReference type="NCBI Taxonomy" id="4236"/>
    <lineage>
        <taxon>Eukaryota</taxon>
        <taxon>Viridiplantae</taxon>
        <taxon>Streptophyta</taxon>
        <taxon>Embryophyta</taxon>
        <taxon>Tracheophyta</taxon>
        <taxon>Spermatophyta</taxon>
        <taxon>Magnoliopsida</taxon>
        <taxon>eudicotyledons</taxon>
        <taxon>Gunneridae</taxon>
        <taxon>Pentapetalae</taxon>
        <taxon>asterids</taxon>
        <taxon>campanulids</taxon>
        <taxon>Asterales</taxon>
        <taxon>Asteraceae</taxon>
        <taxon>Cichorioideae</taxon>
        <taxon>Cichorieae</taxon>
        <taxon>Lactucinae</taxon>
        <taxon>Lactuca</taxon>
    </lineage>
</organism>
<dbReference type="InterPro" id="IPR016461">
    <property type="entry name" value="COMT-like"/>
</dbReference>